<comment type="caution">
    <text evidence="7">The sequence shown here is derived from an EMBL/GenBank/DDBJ whole genome shotgun (WGS) entry which is preliminary data.</text>
</comment>
<evidence type="ECO:0000259" key="6">
    <source>
        <dbReference type="PROSITE" id="PS01124"/>
    </source>
</evidence>
<keyword evidence="4" id="KW-0010">Activator</keyword>
<dbReference type="SMART" id="SM00342">
    <property type="entry name" value="HTH_ARAC"/>
    <property type="match status" value="1"/>
</dbReference>
<evidence type="ECO:0000256" key="1">
    <source>
        <dbReference type="ARBA" id="ARBA00022490"/>
    </source>
</evidence>
<evidence type="ECO:0000256" key="4">
    <source>
        <dbReference type="ARBA" id="ARBA00023159"/>
    </source>
</evidence>
<dbReference type="InterPro" id="IPR018060">
    <property type="entry name" value="HTH_AraC"/>
</dbReference>
<protein>
    <submittedName>
        <fullName evidence="7">Helix-turn-helix transcriptional regulator</fullName>
    </submittedName>
</protein>
<dbReference type="Pfam" id="PF12833">
    <property type="entry name" value="HTH_18"/>
    <property type="match status" value="1"/>
</dbReference>
<dbReference type="RefSeq" id="WP_210662104.1">
    <property type="nucleotide sequence ID" value="NZ_JAGKSP010000011.1"/>
</dbReference>
<dbReference type="Pfam" id="PF02311">
    <property type="entry name" value="AraC_binding"/>
    <property type="match status" value="1"/>
</dbReference>
<dbReference type="Gene3D" id="1.10.10.60">
    <property type="entry name" value="Homeodomain-like"/>
    <property type="match status" value="2"/>
</dbReference>
<organism evidence="7 8">
    <name type="scientific">Paenibacillus lignilyticus</name>
    <dbReference type="NCBI Taxonomy" id="1172615"/>
    <lineage>
        <taxon>Bacteria</taxon>
        <taxon>Bacillati</taxon>
        <taxon>Bacillota</taxon>
        <taxon>Bacilli</taxon>
        <taxon>Bacillales</taxon>
        <taxon>Paenibacillaceae</taxon>
        <taxon>Paenibacillus</taxon>
    </lineage>
</organism>
<sequence length="306" mass="35276">MNKSGMAASFVEETPLESSGLHAVHPNVEWIASPGEFTRSRLLYAMLSGVYGAKSNYKLVRDFYPACEVIHVVSGKGWYLKGKDWIEIHEGDSVIQDLRYPHGYKAHPDDPFVIKYVVFDGMPLVELWHLYFTDRTIILTSPCPKHSLLPSMDAIIAFMQEPEPALEQDYEISKLLYGLLLQALAYRRGRDGDVSGDEYPAALQHAKRYMDEALDSIRDIKEVSDRSGLSYFHFNRSFKRYFQCTPREYLLLNRIHHAKRLLLLSRHSVTEIAYRSGFDSYSTFLQSFQKVERCSPTAYRKNGRQD</sequence>
<feature type="domain" description="HTH araC/xylS-type" evidence="6">
    <location>
        <begin position="204"/>
        <end position="302"/>
    </location>
</feature>
<evidence type="ECO:0000256" key="2">
    <source>
        <dbReference type="ARBA" id="ARBA00023015"/>
    </source>
</evidence>
<dbReference type="SUPFAM" id="SSF51215">
    <property type="entry name" value="Regulatory protein AraC"/>
    <property type="match status" value="1"/>
</dbReference>
<name>A0ABS5CID7_9BACL</name>
<keyword evidence="3" id="KW-0238">DNA-binding</keyword>
<evidence type="ECO:0000256" key="3">
    <source>
        <dbReference type="ARBA" id="ARBA00023125"/>
    </source>
</evidence>
<dbReference type="InterPro" id="IPR037923">
    <property type="entry name" value="HTH-like"/>
</dbReference>
<keyword evidence="2" id="KW-0805">Transcription regulation</keyword>
<keyword evidence="8" id="KW-1185">Reference proteome</keyword>
<reference evidence="7 8" key="1">
    <citation type="submission" date="2021-04" db="EMBL/GenBank/DDBJ databases">
        <title>Paenibacillus sp. DLE-14 whole genome sequence.</title>
        <authorList>
            <person name="Ham Y.J."/>
        </authorList>
    </citation>
    <scope>NUCLEOTIDE SEQUENCE [LARGE SCALE GENOMIC DNA]</scope>
    <source>
        <strain evidence="7 8">DLE-14</strain>
    </source>
</reference>
<dbReference type="SUPFAM" id="SSF46689">
    <property type="entry name" value="Homeodomain-like"/>
    <property type="match status" value="2"/>
</dbReference>
<dbReference type="PROSITE" id="PS00041">
    <property type="entry name" value="HTH_ARAC_FAMILY_1"/>
    <property type="match status" value="1"/>
</dbReference>
<accession>A0ABS5CID7</accession>
<dbReference type="Proteomes" id="UP000673394">
    <property type="component" value="Unassembled WGS sequence"/>
</dbReference>
<proteinExistence type="predicted"/>
<dbReference type="InterPro" id="IPR009057">
    <property type="entry name" value="Homeodomain-like_sf"/>
</dbReference>
<keyword evidence="1" id="KW-0963">Cytoplasm</keyword>
<keyword evidence="5" id="KW-0804">Transcription</keyword>
<dbReference type="InterPro" id="IPR018062">
    <property type="entry name" value="HTH_AraC-typ_CS"/>
</dbReference>
<dbReference type="PANTHER" id="PTHR46796">
    <property type="entry name" value="HTH-TYPE TRANSCRIPTIONAL ACTIVATOR RHAS-RELATED"/>
    <property type="match status" value="1"/>
</dbReference>
<dbReference type="PROSITE" id="PS01124">
    <property type="entry name" value="HTH_ARAC_FAMILY_2"/>
    <property type="match status" value="1"/>
</dbReference>
<dbReference type="EMBL" id="JAGKSP010000011">
    <property type="protein sequence ID" value="MBP3965574.1"/>
    <property type="molecule type" value="Genomic_DNA"/>
</dbReference>
<dbReference type="InterPro" id="IPR050204">
    <property type="entry name" value="AraC_XylS_family_regulators"/>
</dbReference>
<evidence type="ECO:0000313" key="7">
    <source>
        <dbReference type="EMBL" id="MBP3965574.1"/>
    </source>
</evidence>
<gene>
    <name evidence="7" type="ORF">I8J30_22935</name>
</gene>
<dbReference type="InterPro" id="IPR003313">
    <property type="entry name" value="AraC-bd"/>
</dbReference>
<dbReference type="PANTHER" id="PTHR46796:SF13">
    <property type="entry name" value="HTH-TYPE TRANSCRIPTIONAL ACTIVATOR RHAS"/>
    <property type="match status" value="1"/>
</dbReference>
<evidence type="ECO:0000313" key="8">
    <source>
        <dbReference type="Proteomes" id="UP000673394"/>
    </source>
</evidence>
<evidence type="ECO:0000256" key="5">
    <source>
        <dbReference type="ARBA" id="ARBA00023163"/>
    </source>
</evidence>